<keyword evidence="1" id="KW-0472">Membrane</keyword>
<dbReference type="HOGENOM" id="CLU_2532020_0_0_1"/>
<name>A0A061GQM7_THECC</name>
<gene>
    <name evidence="2" type="ORF">TCM_038683</name>
</gene>
<dbReference type="EMBL" id="CM001887">
    <property type="protein sequence ID" value="EOY31668.1"/>
    <property type="molecule type" value="Genomic_DNA"/>
</dbReference>
<evidence type="ECO:0000313" key="3">
    <source>
        <dbReference type="Proteomes" id="UP000026915"/>
    </source>
</evidence>
<protein>
    <submittedName>
        <fullName evidence="2">Uncharacterized protein</fullName>
    </submittedName>
</protein>
<proteinExistence type="predicted"/>
<evidence type="ECO:0000256" key="1">
    <source>
        <dbReference type="SAM" id="Phobius"/>
    </source>
</evidence>
<dbReference type="InParanoid" id="A0A061GQM7"/>
<evidence type="ECO:0000313" key="2">
    <source>
        <dbReference type="EMBL" id="EOY31668.1"/>
    </source>
</evidence>
<feature type="transmembrane region" description="Helical" evidence="1">
    <location>
        <begin position="20"/>
        <end position="40"/>
    </location>
</feature>
<organism evidence="2 3">
    <name type="scientific">Theobroma cacao</name>
    <name type="common">Cacao</name>
    <name type="synonym">Cocoa</name>
    <dbReference type="NCBI Taxonomy" id="3641"/>
    <lineage>
        <taxon>Eukaryota</taxon>
        <taxon>Viridiplantae</taxon>
        <taxon>Streptophyta</taxon>
        <taxon>Embryophyta</taxon>
        <taxon>Tracheophyta</taxon>
        <taxon>Spermatophyta</taxon>
        <taxon>Magnoliopsida</taxon>
        <taxon>eudicotyledons</taxon>
        <taxon>Gunneridae</taxon>
        <taxon>Pentapetalae</taxon>
        <taxon>rosids</taxon>
        <taxon>malvids</taxon>
        <taxon>Malvales</taxon>
        <taxon>Malvaceae</taxon>
        <taxon>Byttnerioideae</taxon>
        <taxon>Theobroma</taxon>
    </lineage>
</organism>
<dbReference type="Proteomes" id="UP000026915">
    <property type="component" value="Chromosome 9"/>
</dbReference>
<accession>A0A061GQM7</accession>
<keyword evidence="1" id="KW-0812">Transmembrane</keyword>
<sequence length="100" mass="11070">MSSGHRSDLRMSGVRYPCDYVHASGMVVMLPIGIFPWTMIVMPSVENTSSDAICWHIALDEDCDVIHEEIAPDDDFDISLDAFALGMICFSVDLPKCVIC</sequence>
<dbReference type="Gramene" id="EOY31668">
    <property type="protein sequence ID" value="EOY31668"/>
    <property type="gene ID" value="TCM_038683"/>
</dbReference>
<keyword evidence="1" id="KW-1133">Transmembrane helix</keyword>
<reference evidence="2 3" key="1">
    <citation type="journal article" date="2013" name="Genome Biol.">
        <title>The genome sequence of the most widely cultivated cacao type and its use to identify candidate genes regulating pod color.</title>
        <authorList>
            <person name="Motamayor J.C."/>
            <person name="Mockaitis K."/>
            <person name="Schmutz J."/>
            <person name="Haiminen N."/>
            <person name="Iii D.L."/>
            <person name="Cornejo O."/>
            <person name="Findley S.D."/>
            <person name="Zheng P."/>
            <person name="Utro F."/>
            <person name="Royaert S."/>
            <person name="Saski C."/>
            <person name="Jenkins J."/>
            <person name="Podicheti R."/>
            <person name="Zhao M."/>
            <person name="Scheffler B.E."/>
            <person name="Stack J.C."/>
            <person name="Feltus F.A."/>
            <person name="Mustiga G.M."/>
            <person name="Amores F."/>
            <person name="Phillips W."/>
            <person name="Marelli J.P."/>
            <person name="May G.D."/>
            <person name="Shapiro H."/>
            <person name="Ma J."/>
            <person name="Bustamante C.D."/>
            <person name="Schnell R.J."/>
            <person name="Main D."/>
            <person name="Gilbert D."/>
            <person name="Parida L."/>
            <person name="Kuhn D.N."/>
        </authorList>
    </citation>
    <scope>NUCLEOTIDE SEQUENCE [LARGE SCALE GENOMIC DNA]</scope>
    <source>
        <strain evidence="3">cv. Matina 1-6</strain>
    </source>
</reference>
<dbReference type="AlphaFoldDB" id="A0A061GQM7"/>
<keyword evidence="3" id="KW-1185">Reference proteome</keyword>